<feature type="transmembrane region" description="Helical" evidence="11">
    <location>
        <begin position="97"/>
        <end position="120"/>
    </location>
</feature>
<evidence type="ECO:0000256" key="11">
    <source>
        <dbReference type="HAMAP-Rule" id="MF_00454"/>
    </source>
</evidence>
<keyword evidence="8 11" id="KW-0407">Ion channel</keyword>
<evidence type="ECO:0000313" key="13">
    <source>
        <dbReference type="Proteomes" id="UP001262889"/>
    </source>
</evidence>
<keyword evidence="7 11" id="KW-0472">Membrane</keyword>
<comment type="caution">
    <text evidence="12">The sequence shown here is derived from an EMBL/GenBank/DDBJ whole genome shotgun (WGS) entry which is preliminary data.</text>
</comment>
<evidence type="ECO:0000256" key="10">
    <source>
        <dbReference type="ARBA" id="ARBA00035585"/>
    </source>
</evidence>
<keyword evidence="5 11" id="KW-1133">Transmembrane helix</keyword>
<protein>
    <recommendedName>
        <fullName evidence="11">Fluoride-specific ion channel FluC</fullName>
    </recommendedName>
</protein>
<evidence type="ECO:0000256" key="2">
    <source>
        <dbReference type="ARBA" id="ARBA00022475"/>
    </source>
</evidence>
<keyword evidence="11" id="KW-0479">Metal-binding</keyword>
<dbReference type="PANTHER" id="PTHR28259">
    <property type="entry name" value="FLUORIDE EXPORT PROTEIN 1-RELATED"/>
    <property type="match status" value="1"/>
</dbReference>
<reference evidence="12 13" key="1">
    <citation type="submission" date="2023-09" db="EMBL/GenBank/DDBJ databases">
        <authorList>
            <person name="Rey-Velasco X."/>
        </authorList>
    </citation>
    <scope>NUCLEOTIDE SEQUENCE [LARGE SCALE GENOMIC DNA]</scope>
    <source>
        <strain evidence="12 13">F363</strain>
    </source>
</reference>
<keyword evidence="13" id="KW-1185">Reference proteome</keyword>
<dbReference type="EMBL" id="JAVRHQ010000026">
    <property type="protein sequence ID" value="MDT0644444.1"/>
    <property type="molecule type" value="Genomic_DNA"/>
</dbReference>
<comment type="subcellular location">
    <subcellularLocation>
        <location evidence="1 11">Cell membrane</location>
        <topology evidence="1 11">Multi-pass membrane protein</topology>
    </subcellularLocation>
</comment>
<dbReference type="RefSeq" id="WP_311536060.1">
    <property type="nucleotide sequence ID" value="NZ_JAVRHQ010000026.1"/>
</dbReference>
<dbReference type="PANTHER" id="PTHR28259:SF1">
    <property type="entry name" value="FLUORIDE EXPORT PROTEIN 1-RELATED"/>
    <property type="match status" value="1"/>
</dbReference>
<proteinExistence type="inferred from homology"/>
<evidence type="ECO:0000256" key="5">
    <source>
        <dbReference type="ARBA" id="ARBA00022989"/>
    </source>
</evidence>
<feature type="transmembrane region" description="Helical" evidence="11">
    <location>
        <begin position="66"/>
        <end position="85"/>
    </location>
</feature>
<accession>A0ABU3CDN9</accession>
<keyword evidence="2 11" id="KW-1003">Cell membrane</keyword>
<evidence type="ECO:0000256" key="1">
    <source>
        <dbReference type="ARBA" id="ARBA00004651"/>
    </source>
</evidence>
<keyword evidence="6 11" id="KW-0406">Ion transport</keyword>
<keyword evidence="11" id="KW-0915">Sodium</keyword>
<dbReference type="Pfam" id="PF02537">
    <property type="entry name" value="CRCB"/>
    <property type="match status" value="1"/>
</dbReference>
<evidence type="ECO:0000256" key="6">
    <source>
        <dbReference type="ARBA" id="ARBA00023065"/>
    </source>
</evidence>
<feature type="binding site" evidence="11">
    <location>
        <position position="75"/>
    </location>
    <ligand>
        <name>Na(+)</name>
        <dbReference type="ChEBI" id="CHEBI:29101"/>
        <note>structural</note>
    </ligand>
</feature>
<comment type="activity regulation">
    <text evidence="11">Na(+) is not transported, but it plays an essential structural role and its presence is essential for fluoride channel function.</text>
</comment>
<organism evidence="12 13">
    <name type="scientific">Autumnicola tepida</name>
    <dbReference type="NCBI Taxonomy" id="3075595"/>
    <lineage>
        <taxon>Bacteria</taxon>
        <taxon>Pseudomonadati</taxon>
        <taxon>Bacteroidota</taxon>
        <taxon>Flavobacteriia</taxon>
        <taxon>Flavobacteriales</taxon>
        <taxon>Flavobacteriaceae</taxon>
        <taxon>Autumnicola</taxon>
    </lineage>
</organism>
<evidence type="ECO:0000256" key="8">
    <source>
        <dbReference type="ARBA" id="ARBA00023303"/>
    </source>
</evidence>
<gene>
    <name evidence="11 12" type="primary">crcB</name>
    <name evidence="11" type="synonym">fluC</name>
    <name evidence="12" type="ORF">RM553_16515</name>
</gene>
<evidence type="ECO:0000313" key="12">
    <source>
        <dbReference type="EMBL" id="MDT0644444.1"/>
    </source>
</evidence>
<evidence type="ECO:0000256" key="7">
    <source>
        <dbReference type="ARBA" id="ARBA00023136"/>
    </source>
</evidence>
<evidence type="ECO:0000256" key="4">
    <source>
        <dbReference type="ARBA" id="ARBA00022692"/>
    </source>
</evidence>
<feature type="transmembrane region" description="Helical" evidence="11">
    <location>
        <begin position="34"/>
        <end position="54"/>
    </location>
</feature>
<dbReference type="HAMAP" id="MF_00454">
    <property type="entry name" value="FluC"/>
    <property type="match status" value="1"/>
</dbReference>
<comment type="catalytic activity">
    <reaction evidence="10">
        <text>fluoride(in) = fluoride(out)</text>
        <dbReference type="Rhea" id="RHEA:76159"/>
        <dbReference type="ChEBI" id="CHEBI:17051"/>
    </reaction>
    <physiologicalReaction direction="left-to-right" evidence="10">
        <dbReference type="Rhea" id="RHEA:76160"/>
    </physiologicalReaction>
</comment>
<evidence type="ECO:0000256" key="9">
    <source>
        <dbReference type="ARBA" id="ARBA00035120"/>
    </source>
</evidence>
<feature type="binding site" evidence="11">
    <location>
        <position position="78"/>
    </location>
    <ligand>
        <name>Na(+)</name>
        <dbReference type="ChEBI" id="CHEBI:29101"/>
        <note>structural</note>
    </ligand>
</feature>
<dbReference type="InterPro" id="IPR003691">
    <property type="entry name" value="FluC"/>
</dbReference>
<dbReference type="Proteomes" id="UP001262889">
    <property type="component" value="Unassembled WGS sequence"/>
</dbReference>
<dbReference type="NCBIfam" id="TIGR00494">
    <property type="entry name" value="crcB"/>
    <property type="match status" value="1"/>
</dbReference>
<evidence type="ECO:0000256" key="3">
    <source>
        <dbReference type="ARBA" id="ARBA00022519"/>
    </source>
</evidence>
<keyword evidence="4 11" id="KW-0812">Transmembrane</keyword>
<sequence length="124" mass="13576">MKSAILVFLGGGLGSILRYYISKLLNNSAVSQIPFGTFTVNILGSLFIGFLFGLSAKHQNFNPGISLFFAVGFCGGFTTFSTFALENQAYLRTGDYYNFFLYTLLSIVAGLLAVFFGLYLSRLT</sequence>
<comment type="similarity">
    <text evidence="9 11">Belongs to the fluoride channel Fluc/FEX (TC 1.A.43) family.</text>
</comment>
<keyword evidence="3" id="KW-0997">Cell inner membrane</keyword>
<keyword evidence="11" id="KW-0813">Transport</keyword>
<comment type="function">
    <text evidence="11">Fluoride-specific ion channel. Important for reducing fluoride concentration in the cell, thus reducing its toxicity.</text>
</comment>
<name>A0ABU3CDN9_9FLAO</name>